<name>A0A2K3K5E8_TRIPR</name>
<comment type="caution">
    <text evidence="2">The sequence shown here is derived from an EMBL/GenBank/DDBJ whole genome shotgun (WGS) entry which is preliminary data.</text>
</comment>
<proteinExistence type="predicted"/>
<dbReference type="Proteomes" id="UP000236291">
    <property type="component" value="Unassembled WGS sequence"/>
</dbReference>
<sequence length="51" mass="5533">IVDHEELSIDINTNIPDPLVHHPDRRQEINNFGSNCGQSIPTSASGPNPVS</sequence>
<evidence type="ECO:0000313" key="2">
    <source>
        <dbReference type="EMBL" id="PNX61507.1"/>
    </source>
</evidence>
<reference evidence="2 3" key="2">
    <citation type="journal article" date="2017" name="Front. Plant Sci.">
        <title>Gene Classification and Mining of Molecular Markers Useful in Red Clover (Trifolium pratense) Breeding.</title>
        <authorList>
            <person name="Istvanek J."/>
            <person name="Dluhosova J."/>
            <person name="Dluhos P."/>
            <person name="Patkova L."/>
            <person name="Nedelnik J."/>
            <person name="Repkova J."/>
        </authorList>
    </citation>
    <scope>NUCLEOTIDE SEQUENCE [LARGE SCALE GENOMIC DNA]</scope>
    <source>
        <strain evidence="3">cv. Tatra</strain>
        <tissue evidence="2">Young leaves</tissue>
    </source>
</reference>
<protein>
    <submittedName>
        <fullName evidence="2">Uncharacterized protein</fullName>
    </submittedName>
</protein>
<gene>
    <name evidence="2" type="ORF">L195_g060702</name>
</gene>
<accession>A0A2K3K5E8</accession>
<evidence type="ECO:0000256" key="1">
    <source>
        <dbReference type="SAM" id="MobiDB-lite"/>
    </source>
</evidence>
<reference evidence="2 3" key="1">
    <citation type="journal article" date="2014" name="Am. J. Bot.">
        <title>Genome assembly and annotation for red clover (Trifolium pratense; Fabaceae).</title>
        <authorList>
            <person name="Istvanek J."/>
            <person name="Jaros M."/>
            <person name="Krenek A."/>
            <person name="Repkova J."/>
        </authorList>
    </citation>
    <scope>NUCLEOTIDE SEQUENCE [LARGE SCALE GENOMIC DNA]</scope>
    <source>
        <strain evidence="3">cv. Tatra</strain>
        <tissue evidence="2">Young leaves</tissue>
    </source>
</reference>
<organism evidence="2 3">
    <name type="scientific">Trifolium pratense</name>
    <name type="common">Red clover</name>
    <dbReference type="NCBI Taxonomy" id="57577"/>
    <lineage>
        <taxon>Eukaryota</taxon>
        <taxon>Viridiplantae</taxon>
        <taxon>Streptophyta</taxon>
        <taxon>Embryophyta</taxon>
        <taxon>Tracheophyta</taxon>
        <taxon>Spermatophyta</taxon>
        <taxon>Magnoliopsida</taxon>
        <taxon>eudicotyledons</taxon>
        <taxon>Gunneridae</taxon>
        <taxon>Pentapetalae</taxon>
        <taxon>rosids</taxon>
        <taxon>fabids</taxon>
        <taxon>Fabales</taxon>
        <taxon>Fabaceae</taxon>
        <taxon>Papilionoideae</taxon>
        <taxon>50 kb inversion clade</taxon>
        <taxon>NPAAA clade</taxon>
        <taxon>Hologalegina</taxon>
        <taxon>IRL clade</taxon>
        <taxon>Trifolieae</taxon>
        <taxon>Trifolium</taxon>
    </lineage>
</organism>
<feature type="non-terminal residue" evidence="2">
    <location>
        <position position="1"/>
    </location>
</feature>
<evidence type="ECO:0000313" key="3">
    <source>
        <dbReference type="Proteomes" id="UP000236291"/>
    </source>
</evidence>
<feature type="region of interest" description="Disordered" evidence="1">
    <location>
        <begin position="31"/>
        <end position="51"/>
    </location>
</feature>
<dbReference type="AlphaFoldDB" id="A0A2K3K5E8"/>
<dbReference type="EMBL" id="ASHM01142260">
    <property type="protein sequence ID" value="PNX61507.1"/>
    <property type="molecule type" value="Genomic_DNA"/>
</dbReference>